<dbReference type="CDD" id="cd02517">
    <property type="entry name" value="CMP-KDO-Synthetase"/>
    <property type="match status" value="1"/>
</dbReference>
<keyword evidence="4" id="KW-0963">Cytoplasm</keyword>
<dbReference type="NCBIfam" id="NF009905">
    <property type="entry name" value="PRK13368.1"/>
    <property type="match status" value="1"/>
</dbReference>
<reference evidence="5 6" key="1">
    <citation type="submission" date="2016-10" db="EMBL/GenBank/DDBJ databases">
        <authorList>
            <person name="de Groot N.N."/>
        </authorList>
    </citation>
    <scope>NUCLEOTIDE SEQUENCE [LARGE SCALE GENOMIC DNA]</scope>
    <source>
        <strain evidence="5 6">DSM 44778</strain>
    </source>
</reference>
<organism evidence="5 6">
    <name type="scientific">Thermoflavimicrobium dichotomicum</name>
    <dbReference type="NCBI Taxonomy" id="46223"/>
    <lineage>
        <taxon>Bacteria</taxon>
        <taxon>Bacillati</taxon>
        <taxon>Bacillota</taxon>
        <taxon>Bacilli</taxon>
        <taxon>Bacillales</taxon>
        <taxon>Thermoactinomycetaceae</taxon>
        <taxon>Thermoflavimicrobium</taxon>
    </lineage>
</organism>
<protein>
    <recommendedName>
        <fullName evidence="4">3-deoxy-manno-octulosonate cytidylyltransferase</fullName>
        <ecNumber evidence="4">2.7.7.38</ecNumber>
    </recommendedName>
    <alternativeName>
        <fullName evidence="4">CMP-2-keto-3-deoxyoctulosonic acid synthase</fullName>
        <shortName evidence="4">CKS</shortName>
        <shortName evidence="4">CMP-KDO synthase</shortName>
    </alternativeName>
</protein>
<keyword evidence="6" id="KW-1185">Reference proteome</keyword>
<dbReference type="NCBIfam" id="NF003952">
    <property type="entry name" value="PRK05450.1-5"/>
    <property type="match status" value="1"/>
</dbReference>
<dbReference type="UniPathway" id="UPA00358">
    <property type="reaction ID" value="UER00476"/>
</dbReference>
<dbReference type="SUPFAM" id="SSF53448">
    <property type="entry name" value="Nucleotide-diphospho-sugar transferases"/>
    <property type="match status" value="1"/>
</dbReference>
<dbReference type="InterPro" id="IPR004528">
    <property type="entry name" value="KdsB"/>
</dbReference>
<keyword evidence="1 4" id="KW-0808">Transferase</keyword>
<comment type="pathway">
    <text evidence="4">Nucleotide-sugar biosynthesis; CMP-3-deoxy-D-manno-octulosonate biosynthesis; CMP-3-deoxy-D-manno-octulosonate from 3-deoxy-D-manno-octulosonate and CTP: step 1/1.</text>
</comment>
<dbReference type="NCBIfam" id="NF003950">
    <property type="entry name" value="PRK05450.1-3"/>
    <property type="match status" value="1"/>
</dbReference>
<keyword evidence="3 4" id="KW-0448">Lipopolysaccharide biosynthesis</keyword>
<evidence type="ECO:0000256" key="4">
    <source>
        <dbReference type="HAMAP-Rule" id="MF_00057"/>
    </source>
</evidence>
<evidence type="ECO:0000313" key="5">
    <source>
        <dbReference type="EMBL" id="SFI89869.1"/>
    </source>
</evidence>
<dbReference type="PANTHER" id="PTHR42866">
    <property type="entry name" value="3-DEOXY-MANNO-OCTULOSONATE CYTIDYLYLTRANSFERASE"/>
    <property type="match status" value="1"/>
</dbReference>
<dbReference type="EC" id="2.7.7.38" evidence="4"/>
<dbReference type="PANTHER" id="PTHR42866:SF2">
    <property type="entry name" value="3-DEOXY-MANNO-OCTULOSONATE CYTIDYLYLTRANSFERASE, MITOCHONDRIAL"/>
    <property type="match status" value="1"/>
</dbReference>
<comment type="function">
    <text evidence="4">Activates KDO (a required 8-carbon sugar) for incorporation into bacterial lipopolysaccharide in Gram-negative bacteria.</text>
</comment>
<gene>
    <name evidence="4" type="primary">kdsB</name>
    <name evidence="5" type="ORF">SAMN05421852_102376</name>
</gene>
<evidence type="ECO:0000313" key="6">
    <source>
        <dbReference type="Proteomes" id="UP000199545"/>
    </source>
</evidence>
<proteinExistence type="inferred from homology"/>
<dbReference type="EMBL" id="FORR01000002">
    <property type="protein sequence ID" value="SFI89869.1"/>
    <property type="molecule type" value="Genomic_DNA"/>
</dbReference>
<dbReference type="Proteomes" id="UP000199545">
    <property type="component" value="Unassembled WGS sequence"/>
</dbReference>
<dbReference type="RefSeq" id="WP_093228242.1">
    <property type="nucleotide sequence ID" value="NZ_FORR01000002.1"/>
</dbReference>
<comment type="similarity">
    <text evidence="4">Belongs to the KdsB family.</text>
</comment>
<keyword evidence="2 4" id="KW-0548">Nucleotidyltransferase</keyword>
<accession>A0A1I3LYL5</accession>
<evidence type="ECO:0000256" key="3">
    <source>
        <dbReference type="ARBA" id="ARBA00022985"/>
    </source>
</evidence>
<name>A0A1I3LYL5_9BACL</name>
<dbReference type="OrthoDB" id="9815559at2"/>
<evidence type="ECO:0000256" key="1">
    <source>
        <dbReference type="ARBA" id="ARBA00022679"/>
    </source>
</evidence>
<dbReference type="AlphaFoldDB" id="A0A1I3LYL5"/>
<comment type="catalytic activity">
    <reaction evidence="4">
        <text>3-deoxy-alpha-D-manno-oct-2-ulosonate + CTP = CMP-3-deoxy-beta-D-manno-octulosonate + diphosphate</text>
        <dbReference type="Rhea" id="RHEA:23448"/>
        <dbReference type="ChEBI" id="CHEBI:33019"/>
        <dbReference type="ChEBI" id="CHEBI:37563"/>
        <dbReference type="ChEBI" id="CHEBI:85986"/>
        <dbReference type="ChEBI" id="CHEBI:85987"/>
        <dbReference type="EC" id="2.7.7.38"/>
    </reaction>
</comment>
<dbReference type="GO" id="GO:0008690">
    <property type="term" value="F:3-deoxy-manno-octulosonate cytidylyltransferase activity"/>
    <property type="evidence" value="ECO:0007669"/>
    <property type="project" value="UniProtKB-UniRule"/>
</dbReference>
<dbReference type="InterPro" id="IPR003329">
    <property type="entry name" value="Cytidylyl_trans"/>
</dbReference>
<dbReference type="STRING" id="46223.SAMN05421852_102376"/>
<sequence>MKIVGIIPARYRSTRFPGKPIANISGKPMIWWVYQNAIKVPDFDSVYIATDDQRIEEVCRRFRMNVVMTSEKHPTGTDRVCEAAERIDADLYVNIQGDEPLVSAEEIQEAIKPFFHHPHLSVTNLMTKIKNESELLRSTVVKVVVNDKKEAIYYSRSPIPYPKGNCQPIYFKQLGIYAFSPAAIHFFSQTPQGPVEKSEEIELMRFIEHRWSVQMVEVESDSMSVDTPHDLVKVNEIMAKGYVLK</sequence>
<dbReference type="GO" id="GO:0005829">
    <property type="term" value="C:cytosol"/>
    <property type="evidence" value="ECO:0007669"/>
    <property type="project" value="TreeGrafter"/>
</dbReference>
<dbReference type="HAMAP" id="MF_00057">
    <property type="entry name" value="KdsB"/>
    <property type="match status" value="1"/>
</dbReference>
<dbReference type="GO" id="GO:0009103">
    <property type="term" value="P:lipopolysaccharide biosynthetic process"/>
    <property type="evidence" value="ECO:0007669"/>
    <property type="project" value="UniProtKB-UniRule"/>
</dbReference>
<dbReference type="InterPro" id="IPR029044">
    <property type="entry name" value="Nucleotide-diphossugar_trans"/>
</dbReference>
<dbReference type="Gene3D" id="3.90.550.10">
    <property type="entry name" value="Spore Coat Polysaccharide Biosynthesis Protein SpsA, Chain A"/>
    <property type="match status" value="1"/>
</dbReference>
<evidence type="ECO:0000256" key="2">
    <source>
        <dbReference type="ARBA" id="ARBA00022695"/>
    </source>
</evidence>
<dbReference type="Pfam" id="PF02348">
    <property type="entry name" value="CTP_transf_3"/>
    <property type="match status" value="1"/>
</dbReference>
<comment type="subcellular location">
    <subcellularLocation>
        <location evidence="4">Cytoplasm</location>
    </subcellularLocation>
</comment>
<dbReference type="GO" id="GO:0033468">
    <property type="term" value="P:CMP-keto-3-deoxy-D-manno-octulosonic acid biosynthetic process"/>
    <property type="evidence" value="ECO:0007669"/>
    <property type="project" value="UniProtKB-UniRule"/>
</dbReference>